<feature type="region of interest" description="Disordered" evidence="24">
    <location>
        <begin position="1"/>
        <end position="33"/>
    </location>
</feature>
<keyword evidence="13" id="KW-0375">Hydrogen ion transport</keyword>
<feature type="compositionally biased region" description="Basic and acidic residues" evidence="24">
    <location>
        <begin position="391"/>
        <end position="402"/>
    </location>
</feature>
<dbReference type="GO" id="GO:0005743">
    <property type="term" value="C:mitochondrial inner membrane"/>
    <property type="evidence" value="ECO:0007669"/>
    <property type="project" value="UniProtKB-SubCell"/>
</dbReference>
<evidence type="ECO:0000256" key="24">
    <source>
        <dbReference type="SAM" id="MobiDB-lite"/>
    </source>
</evidence>
<evidence type="ECO:0000256" key="19">
    <source>
        <dbReference type="ARBA" id="ARBA00023128"/>
    </source>
</evidence>
<evidence type="ECO:0000256" key="18">
    <source>
        <dbReference type="ARBA" id="ARBA00023065"/>
    </source>
</evidence>
<keyword evidence="15" id="KW-0378">Hydrolase</keyword>
<evidence type="ECO:0000313" key="27">
    <source>
        <dbReference type="EMBL" id="CAG8509990.1"/>
    </source>
</evidence>
<dbReference type="Pfam" id="PF00231">
    <property type="entry name" value="ATP-synt"/>
    <property type="match status" value="1"/>
</dbReference>
<dbReference type="Gene3D" id="1.20.1440.180">
    <property type="entry name" value="KEN domain"/>
    <property type="match status" value="1"/>
</dbReference>
<keyword evidence="19" id="KW-0496">Mitochondrion</keyword>
<evidence type="ECO:0000256" key="8">
    <source>
        <dbReference type="ARBA" id="ARBA00022679"/>
    </source>
</evidence>
<keyword evidence="28" id="KW-1185">Reference proteome</keyword>
<keyword evidence="6" id="KW-0813">Transport</keyword>
<dbReference type="Pfam" id="PF00069">
    <property type="entry name" value="Pkinase"/>
    <property type="match status" value="1"/>
</dbReference>
<keyword evidence="20" id="KW-0472">Membrane</keyword>
<dbReference type="CDD" id="cd10422">
    <property type="entry name" value="RNase_Ire1"/>
    <property type="match status" value="1"/>
</dbReference>
<dbReference type="InterPro" id="IPR000131">
    <property type="entry name" value="ATP_synth_F1_gsu"/>
</dbReference>
<evidence type="ECO:0000256" key="13">
    <source>
        <dbReference type="ARBA" id="ARBA00022781"/>
    </source>
</evidence>
<evidence type="ECO:0000256" key="16">
    <source>
        <dbReference type="ARBA" id="ARBA00022840"/>
    </source>
</evidence>
<dbReference type="GO" id="GO:0016787">
    <property type="term" value="F:hydrolase activity"/>
    <property type="evidence" value="ECO:0007669"/>
    <property type="project" value="UniProtKB-KW"/>
</dbReference>
<dbReference type="InterPro" id="IPR000719">
    <property type="entry name" value="Prot_kinase_dom"/>
</dbReference>
<dbReference type="PANTHER" id="PTHR13954:SF6">
    <property type="entry name" value="NON-SPECIFIC SERINE_THREONINE PROTEIN KINASE"/>
    <property type="match status" value="1"/>
</dbReference>
<keyword evidence="11" id="KW-0547">Nucleotide-binding</keyword>
<feature type="compositionally biased region" description="Polar residues" evidence="24">
    <location>
        <begin position="308"/>
        <end position="329"/>
    </location>
</feature>
<evidence type="ECO:0000256" key="11">
    <source>
        <dbReference type="ARBA" id="ARBA00022741"/>
    </source>
</evidence>
<dbReference type="SMART" id="SM00564">
    <property type="entry name" value="PQQ"/>
    <property type="match status" value="2"/>
</dbReference>
<dbReference type="InterPro" id="IPR035968">
    <property type="entry name" value="ATP_synth_F1_ATPase_gsu"/>
</dbReference>
<dbReference type="Proteomes" id="UP000789396">
    <property type="component" value="Unassembled WGS sequence"/>
</dbReference>
<dbReference type="GO" id="GO:0036498">
    <property type="term" value="P:IRE1-mediated unfolded protein response"/>
    <property type="evidence" value="ECO:0007669"/>
    <property type="project" value="UniProtKB-ARBA"/>
</dbReference>
<feature type="region of interest" description="Disordered" evidence="24">
    <location>
        <begin position="305"/>
        <end position="329"/>
    </location>
</feature>
<evidence type="ECO:0000256" key="10">
    <source>
        <dbReference type="ARBA" id="ARBA00022729"/>
    </source>
</evidence>
<evidence type="ECO:0000256" key="22">
    <source>
        <dbReference type="ARBA" id="ARBA00023310"/>
    </source>
</evidence>
<dbReference type="CDD" id="cd12151">
    <property type="entry name" value="F1-ATPase_gamma"/>
    <property type="match status" value="1"/>
</dbReference>
<evidence type="ECO:0000256" key="15">
    <source>
        <dbReference type="ARBA" id="ARBA00022801"/>
    </source>
</evidence>
<dbReference type="InterPro" id="IPR045133">
    <property type="entry name" value="IRE1/2-like"/>
</dbReference>
<evidence type="ECO:0000256" key="1">
    <source>
        <dbReference type="ARBA" id="ARBA00004479"/>
    </source>
</evidence>
<dbReference type="GO" id="GO:0045259">
    <property type="term" value="C:proton-transporting ATP synthase complex"/>
    <property type="evidence" value="ECO:0007669"/>
    <property type="project" value="UniProtKB-KW"/>
</dbReference>
<evidence type="ECO:0000256" key="17">
    <source>
        <dbReference type="ARBA" id="ARBA00022989"/>
    </source>
</evidence>
<feature type="compositionally biased region" description="Polar residues" evidence="24">
    <location>
        <begin position="17"/>
        <end position="33"/>
    </location>
</feature>
<dbReference type="Gene3D" id="1.10.287.80">
    <property type="entry name" value="ATP synthase, gamma subunit, helix hairpin domain"/>
    <property type="match status" value="1"/>
</dbReference>
<name>A0A9N8ZXD8_9GLOM</name>
<dbReference type="FunFam" id="3.30.200.20:FF:000077">
    <property type="entry name" value="Putative Serine/threonine-protein kinase/endoribonuclease IRE1"/>
    <property type="match status" value="1"/>
</dbReference>
<dbReference type="GO" id="GO:0004521">
    <property type="term" value="F:RNA endonuclease activity"/>
    <property type="evidence" value="ECO:0007669"/>
    <property type="project" value="InterPro"/>
</dbReference>
<feature type="domain" description="KEN" evidence="26">
    <location>
        <begin position="729"/>
        <end position="862"/>
    </location>
</feature>
<dbReference type="InterPro" id="IPR015943">
    <property type="entry name" value="WD40/YVTN_repeat-like_dom_sf"/>
</dbReference>
<dbReference type="Gene3D" id="3.30.200.20">
    <property type="entry name" value="Phosphorylase Kinase, domain 1"/>
    <property type="match status" value="1"/>
</dbReference>
<evidence type="ECO:0000256" key="23">
    <source>
        <dbReference type="ARBA" id="ARBA00031066"/>
    </source>
</evidence>
<comment type="similarity">
    <text evidence="3">Belongs to the ATPase gamma chain family.</text>
</comment>
<keyword evidence="9" id="KW-0812">Transmembrane</keyword>
<sequence length="1065" mass="118929">MATCTVSTEGAADGSLIKTSTRPSTKQHNVSDNCDNDKFDYDLFPYNDNGQPIDDSQLSKLNDDPEEDDPDLEITYIVEPNNDVKQLVMNSPFRSVDGKVFIVGSKSTKFFAIDPATGKILQSFNSDDELECPSTGSLPRDALYMGMNAYKISIFNERGKPKWNLTYTEYVPHSFDASIEMIHSTSPDGSYISSTHNGEVLSTDSANGEHNWYQQFSSPAVGFFDVLASKELSSGLHIVRQPRPSIAYYDRRMKQESSQLSAIPPGQNEVPEHKERCHPGSSIYPKCLVGNHLIIPSEVPLIDPPPKGNNTIPVNSSKPQITAQVGTGLRSSLDNRKRFDFLFKNKVMDFFKQSPQRDSLSTKPGGKKDPPKKNKKRGKSAAVTKSTVATKKSDVKDDEKMNKLPSVKGVPSKELLPIVNYSIPPTRIPNMDNSAVPVTTDHITSTVSTVSTTANGEIKLNSLVVTDTILGSFEGRDVAIKRLLLDFYEIAYHEVSLLQESDDHPNVIRYYCKEQSDRFLYIALELCPASLHDLIERGSTFQHAYLLKSLHPPSKILYQIVSDGVTQSATVRVLISDFGLCKKLDGESSSFHNTTNNAGGTIGWRAPELLSPPSPDGTNNDRLNDNSFTSSSSSSDHDSGQPRRVTKSIDIFSAGCLFYYVLTGGDHPFGDRYSREINILKGVYELNKLDGMGEEGIEAKDLIERMIERDPKKRPKSGTVMIHPYFWSPSKRLSFLQDASDRFEIEERDPPSPLLQRLEQGVGKVIGSDWHKRIDKVFIENLGKYRKYDGSKIRDLLRALRNKKHHYQDLPEQVKRALGQIPDGFLFYFTSRFPNLMLHVYYVIAEFENLRNETLFTNADTKPTEEGTTLIITVSSDRGLCGGIHSSVSKASRKHVEDKPNAQVVVLGDKAKSQLSRTNRNNIRLSFNQIGKSTPTYAEACAVADTILKEKIEFDQAIVVYNYFRSVISYEAETIPVYAVSTFSKSGKFDAYEIEDDVLENLQEFALANSIYWGLAEGHASEMASKRSAMENATKNAGEMIDKLTLTYNRGRQAVITSELSKYIV</sequence>
<comment type="subcellular location">
    <subcellularLocation>
        <location evidence="1">Membrane</location>
        <topology evidence="1">Single-pass type I membrane protein</topology>
    </subcellularLocation>
    <subcellularLocation>
        <location evidence="2">Mitochondrion inner membrane</location>
        <topology evidence="2">Peripheral membrane protein</topology>
    </subcellularLocation>
</comment>
<dbReference type="PROSITE" id="PS50011">
    <property type="entry name" value="PROTEIN_KINASE_DOM"/>
    <property type="match status" value="1"/>
</dbReference>
<evidence type="ECO:0000256" key="6">
    <source>
        <dbReference type="ARBA" id="ARBA00022448"/>
    </source>
</evidence>
<dbReference type="OrthoDB" id="63989at2759"/>
<evidence type="ECO:0000259" key="25">
    <source>
        <dbReference type="PROSITE" id="PS50011"/>
    </source>
</evidence>
<dbReference type="GO" id="GO:1990604">
    <property type="term" value="C:IRE1-TRAF2-ASK1 complex"/>
    <property type="evidence" value="ECO:0007669"/>
    <property type="project" value="TreeGrafter"/>
</dbReference>
<accession>A0A9N8ZXD8</accession>
<dbReference type="SUPFAM" id="SSF52943">
    <property type="entry name" value="ATP synthase (F1-ATPase), gamma subunit"/>
    <property type="match status" value="1"/>
</dbReference>
<keyword evidence="17" id="KW-1133">Transmembrane helix</keyword>
<dbReference type="GO" id="GO:0006397">
    <property type="term" value="P:mRNA processing"/>
    <property type="evidence" value="ECO:0007669"/>
    <property type="project" value="InterPro"/>
</dbReference>
<evidence type="ECO:0000256" key="3">
    <source>
        <dbReference type="ARBA" id="ARBA00007681"/>
    </source>
</evidence>
<dbReference type="FunFam" id="3.40.1380.10:FF:000003">
    <property type="entry name" value="ATP synthase subunit gamma"/>
    <property type="match status" value="1"/>
</dbReference>
<keyword evidence="22" id="KW-0066">ATP synthesis</keyword>
<dbReference type="EC" id="2.7.11.1" evidence="4"/>
<dbReference type="Gene3D" id="1.10.510.10">
    <property type="entry name" value="Transferase(Phosphotransferase) domain 1"/>
    <property type="match status" value="1"/>
</dbReference>
<dbReference type="SUPFAM" id="SSF50998">
    <property type="entry name" value="Quinoprotein alcohol dehydrogenase-like"/>
    <property type="match status" value="1"/>
</dbReference>
<keyword evidence="8" id="KW-0808">Transferase</keyword>
<dbReference type="AlphaFoldDB" id="A0A9N8ZXD8"/>
<gene>
    <name evidence="27" type="ORF">RFULGI_LOCUS2851</name>
</gene>
<dbReference type="SMART" id="SM00580">
    <property type="entry name" value="PUG"/>
    <property type="match status" value="1"/>
</dbReference>
<dbReference type="Gene3D" id="2.130.10.10">
    <property type="entry name" value="YVTN repeat-like/Quinoprotein amine dehydrogenase"/>
    <property type="match status" value="1"/>
</dbReference>
<dbReference type="InterPro" id="IPR018391">
    <property type="entry name" value="PQQ_b-propeller_rpt"/>
</dbReference>
<keyword evidence="12" id="KW-0418">Kinase</keyword>
<feature type="region of interest" description="Disordered" evidence="24">
    <location>
        <begin position="596"/>
        <end position="643"/>
    </location>
</feature>
<evidence type="ECO:0000259" key="26">
    <source>
        <dbReference type="PROSITE" id="PS51392"/>
    </source>
</evidence>
<evidence type="ECO:0000313" key="28">
    <source>
        <dbReference type="Proteomes" id="UP000789396"/>
    </source>
</evidence>
<keyword evidence="7" id="KW-0723">Serine/threonine-protein kinase</keyword>
<evidence type="ECO:0000256" key="12">
    <source>
        <dbReference type="ARBA" id="ARBA00022777"/>
    </source>
</evidence>
<keyword evidence="21" id="KW-0139">CF(1)</keyword>
<dbReference type="GO" id="GO:0070059">
    <property type="term" value="P:intrinsic apoptotic signaling pathway in response to endoplasmic reticulum stress"/>
    <property type="evidence" value="ECO:0007669"/>
    <property type="project" value="TreeGrafter"/>
</dbReference>
<evidence type="ECO:0000256" key="20">
    <source>
        <dbReference type="ARBA" id="ARBA00023136"/>
    </source>
</evidence>
<comment type="caution">
    <text evidence="27">The sequence shown here is derived from an EMBL/GenBank/DDBJ whole genome shotgun (WGS) entry which is preliminary data.</text>
</comment>
<dbReference type="PRINTS" id="PR00126">
    <property type="entry name" value="ATPASEGAMMA"/>
</dbReference>
<dbReference type="InterPro" id="IPR038357">
    <property type="entry name" value="KEN_sf"/>
</dbReference>
<evidence type="ECO:0000256" key="21">
    <source>
        <dbReference type="ARBA" id="ARBA00023196"/>
    </source>
</evidence>
<dbReference type="InterPro" id="IPR010513">
    <property type="entry name" value="KEN_dom"/>
</dbReference>
<organism evidence="27 28">
    <name type="scientific">Racocetra fulgida</name>
    <dbReference type="NCBI Taxonomy" id="60492"/>
    <lineage>
        <taxon>Eukaryota</taxon>
        <taxon>Fungi</taxon>
        <taxon>Fungi incertae sedis</taxon>
        <taxon>Mucoromycota</taxon>
        <taxon>Glomeromycotina</taxon>
        <taxon>Glomeromycetes</taxon>
        <taxon>Diversisporales</taxon>
        <taxon>Gigasporaceae</taxon>
        <taxon>Racocetra</taxon>
    </lineage>
</organism>
<dbReference type="GO" id="GO:0046933">
    <property type="term" value="F:proton-transporting ATP synthase activity, rotational mechanism"/>
    <property type="evidence" value="ECO:0007669"/>
    <property type="project" value="InterPro"/>
</dbReference>
<dbReference type="SUPFAM" id="SSF56112">
    <property type="entry name" value="Protein kinase-like (PK-like)"/>
    <property type="match status" value="1"/>
</dbReference>
<feature type="domain" description="Protein kinase" evidence="25">
    <location>
        <begin position="444"/>
        <end position="726"/>
    </location>
</feature>
<dbReference type="InterPro" id="IPR011009">
    <property type="entry name" value="Kinase-like_dom_sf"/>
</dbReference>
<evidence type="ECO:0000256" key="7">
    <source>
        <dbReference type="ARBA" id="ARBA00022527"/>
    </source>
</evidence>
<evidence type="ECO:0000256" key="2">
    <source>
        <dbReference type="ARBA" id="ARBA00004637"/>
    </source>
</evidence>
<evidence type="ECO:0000256" key="14">
    <source>
        <dbReference type="ARBA" id="ARBA00022792"/>
    </source>
</evidence>
<feature type="compositionally biased region" description="Polar residues" evidence="24">
    <location>
        <begin position="353"/>
        <end position="362"/>
    </location>
</feature>
<dbReference type="GO" id="GO:0005524">
    <property type="term" value="F:ATP binding"/>
    <property type="evidence" value="ECO:0007669"/>
    <property type="project" value="UniProtKB-KW"/>
</dbReference>
<reference evidence="27" key="1">
    <citation type="submission" date="2021-06" db="EMBL/GenBank/DDBJ databases">
        <authorList>
            <person name="Kallberg Y."/>
            <person name="Tangrot J."/>
            <person name="Rosling A."/>
        </authorList>
    </citation>
    <scope>NUCLEOTIDE SEQUENCE</scope>
    <source>
        <strain evidence="27">IN212</strain>
    </source>
</reference>
<evidence type="ECO:0000256" key="9">
    <source>
        <dbReference type="ARBA" id="ARBA00022692"/>
    </source>
</evidence>
<keyword evidence="18" id="KW-0406">Ion transport</keyword>
<keyword evidence="16" id="KW-0067">ATP-binding</keyword>
<dbReference type="PROSITE" id="PS51392">
    <property type="entry name" value="KEN"/>
    <property type="match status" value="1"/>
</dbReference>
<proteinExistence type="inferred from homology"/>
<evidence type="ECO:0000256" key="4">
    <source>
        <dbReference type="ARBA" id="ARBA00012513"/>
    </source>
</evidence>
<dbReference type="FunFam" id="1.20.1440.180:FF:000002">
    <property type="entry name" value="Serine/threonine-protein kinase/endoribonuclease IRE1"/>
    <property type="match status" value="1"/>
</dbReference>
<dbReference type="PANTHER" id="PTHR13954">
    <property type="entry name" value="IRE1-RELATED"/>
    <property type="match status" value="1"/>
</dbReference>
<dbReference type="EMBL" id="CAJVPZ010002300">
    <property type="protein sequence ID" value="CAG8509990.1"/>
    <property type="molecule type" value="Genomic_DNA"/>
</dbReference>
<evidence type="ECO:0000256" key="5">
    <source>
        <dbReference type="ARBA" id="ARBA00020843"/>
    </source>
</evidence>
<protein>
    <recommendedName>
        <fullName evidence="5">ATP synthase subunit gamma, mitochondrial</fullName>
        <ecNumber evidence="4">2.7.11.1</ecNumber>
    </recommendedName>
    <alternativeName>
        <fullName evidence="23">F-ATPase gamma subunit</fullName>
    </alternativeName>
</protein>
<feature type="region of interest" description="Disordered" evidence="24">
    <location>
        <begin position="353"/>
        <end position="406"/>
    </location>
</feature>
<dbReference type="GO" id="GO:0051082">
    <property type="term" value="F:unfolded protein binding"/>
    <property type="evidence" value="ECO:0007669"/>
    <property type="project" value="TreeGrafter"/>
</dbReference>
<feature type="compositionally biased region" description="Low complexity" evidence="24">
    <location>
        <begin position="625"/>
        <end position="634"/>
    </location>
</feature>
<dbReference type="InterPro" id="IPR011047">
    <property type="entry name" value="Quinoprotein_ADH-like_sf"/>
</dbReference>
<dbReference type="Gene3D" id="3.40.1380.10">
    <property type="match status" value="1"/>
</dbReference>
<dbReference type="GO" id="GO:0004674">
    <property type="term" value="F:protein serine/threonine kinase activity"/>
    <property type="evidence" value="ECO:0007669"/>
    <property type="project" value="UniProtKB-KW"/>
</dbReference>
<keyword evidence="14" id="KW-0999">Mitochondrion inner membrane</keyword>
<keyword evidence="10" id="KW-0732">Signal</keyword>